<evidence type="ECO:0000256" key="6">
    <source>
        <dbReference type="ARBA" id="ARBA00022989"/>
    </source>
</evidence>
<accession>A0A1D8TVN0</accession>
<feature type="compositionally biased region" description="Basic and acidic residues" evidence="8">
    <location>
        <begin position="377"/>
        <end position="386"/>
    </location>
</feature>
<comment type="subcellular location">
    <subcellularLocation>
        <location evidence="1">Cell membrane</location>
        <topology evidence="1">Multi-pass membrane protein</topology>
    </subcellularLocation>
</comment>
<feature type="transmembrane region" description="Helical" evidence="9">
    <location>
        <begin position="167"/>
        <end position="190"/>
    </location>
</feature>
<evidence type="ECO:0000256" key="9">
    <source>
        <dbReference type="SAM" id="Phobius"/>
    </source>
</evidence>
<feature type="transmembrane region" description="Helical" evidence="9">
    <location>
        <begin position="93"/>
        <end position="119"/>
    </location>
</feature>
<feature type="domain" description="ABC transporter" evidence="10">
    <location>
        <begin position="438"/>
        <end position="671"/>
    </location>
</feature>
<dbReference type="FunFam" id="3.40.50.300:FF:000287">
    <property type="entry name" value="Multidrug ABC transporter ATP-binding protein"/>
    <property type="match status" value="1"/>
</dbReference>
<evidence type="ECO:0000256" key="1">
    <source>
        <dbReference type="ARBA" id="ARBA00004651"/>
    </source>
</evidence>
<dbReference type="InterPro" id="IPR011527">
    <property type="entry name" value="ABC1_TM_dom"/>
</dbReference>
<evidence type="ECO:0000256" key="8">
    <source>
        <dbReference type="SAM" id="MobiDB-lite"/>
    </source>
</evidence>
<evidence type="ECO:0000256" key="7">
    <source>
        <dbReference type="ARBA" id="ARBA00023136"/>
    </source>
</evidence>
<dbReference type="InterPro" id="IPR003593">
    <property type="entry name" value="AAA+_ATPase"/>
</dbReference>
<dbReference type="SMART" id="SM00382">
    <property type="entry name" value="AAA"/>
    <property type="match status" value="1"/>
</dbReference>
<dbReference type="InterPro" id="IPR017871">
    <property type="entry name" value="ABC_transporter-like_CS"/>
</dbReference>
<dbReference type="Gene3D" id="1.20.1560.10">
    <property type="entry name" value="ABC transporter type 1, transmembrane domain"/>
    <property type="match status" value="2"/>
</dbReference>
<dbReference type="CDD" id="cd03254">
    <property type="entry name" value="ABCC_Glucan_exporter_like"/>
    <property type="match status" value="1"/>
</dbReference>
<protein>
    <submittedName>
        <fullName evidence="12">Long-chain fatty acid--CoA ligase</fullName>
    </submittedName>
</protein>
<dbReference type="GO" id="GO:0015421">
    <property type="term" value="F:ABC-type oligopeptide transporter activity"/>
    <property type="evidence" value="ECO:0007669"/>
    <property type="project" value="TreeGrafter"/>
</dbReference>
<evidence type="ECO:0000256" key="2">
    <source>
        <dbReference type="ARBA" id="ARBA00022448"/>
    </source>
</evidence>
<keyword evidence="7 9" id="KW-0472">Membrane</keyword>
<feature type="transmembrane region" description="Helical" evidence="9">
    <location>
        <begin position="286"/>
        <end position="304"/>
    </location>
</feature>
<evidence type="ECO:0000313" key="13">
    <source>
        <dbReference type="Proteomes" id="UP000177870"/>
    </source>
</evidence>
<dbReference type="STRING" id="1458985.BJP34_21040"/>
<keyword evidence="3 9" id="KW-0812">Transmembrane</keyword>
<feature type="region of interest" description="Disordered" evidence="8">
    <location>
        <begin position="1"/>
        <end position="22"/>
    </location>
</feature>
<reference evidence="13" key="1">
    <citation type="submission" date="2016-10" db="EMBL/GenBank/DDBJ databases">
        <title>Comparative genomics uncovers the prolific and rare metabolic potential of the cyanobacterial genus Moorea.</title>
        <authorList>
            <person name="Leao T."/>
            <person name="Castelao G."/>
            <person name="Korobeynikov A."/>
            <person name="Monroe E.A."/>
            <person name="Podell S."/>
            <person name="Glukhov E."/>
            <person name="Allen E."/>
            <person name="Gerwick W.H."/>
            <person name="Gerwick L."/>
        </authorList>
    </citation>
    <scope>NUCLEOTIDE SEQUENCE [LARGE SCALE GENOMIC DNA]</scope>
    <source>
        <strain evidence="13">PAL-8-15-08-1</strain>
    </source>
</reference>
<feature type="transmembrane region" description="Helical" evidence="9">
    <location>
        <begin position="196"/>
        <end position="214"/>
    </location>
</feature>
<dbReference type="PROSITE" id="PS00211">
    <property type="entry name" value="ABC_TRANSPORTER_1"/>
    <property type="match status" value="1"/>
</dbReference>
<dbReference type="Gene3D" id="3.40.50.300">
    <property type="entry name" value="P-loop containing nucleotide triphosphate hydrolases"/>
    <property type="match status" value="1"/>
</dbReference>
<evidence type="ECO:0000259" key="11">
    <source>
        <dbReference type="PROSITE" id="PS50929"/>
    </source>
</evidence>
<dbReference type="InterPro" id="IPR036640">
    <property type="entry name" value="ABC1_TM_sf"/>
</dbReference>
<dbReference type="SUPFAM" id="SSF90123">
    <property type="entry name" value="ABC transporter transmembrane region"/>
    <property type="match status" value="1"/>
</dbReference>
<dbReference type="InterPro" id="IPR003439">
    <property type="entry name" value="ABC_transporter-like_ATP-bd"/>
</dbReference>
<dbReference type="CDD" id="cd18544">
    <property type="entry name" value="ABC_6TM_TmrA_like"/>
    <property type="match status" value="1"/>
</dbReference>
<keyword evidence="4" id="KW-0547">Nucleotide-binding</keyword>
<keyword evidence="6 9" id="KW-1133">Transmembrane helix</keyword>
<dbReference type="EMBL" id="CP017599">
    <property type="protein sequence ID" value="AOX01593.1"/>
    <property type="molecule type" value="Genomic_DNA"/>
</dbReference>
<dbReference type="PANTHER" id="PTHR43394">
    <property type="entry name" value="ATP-DEPENDENT PERMEASE MDL1, MITOCHONDRIAL"/>
    <property type="match status" value="1"/>
</dbReference>
<sequence length="676" mass="75702">MTSRSPGKQAAPKMRLTEGHPQRTQENDWRLFLRLVPYARRSKGPLFIAITLLIPLSVASAIQPLIVGQVISLIRQEERTWSFLLERSVSQSINILITILLLTILIRLVFVGIQGFVVVKIGQRITAAIREDLFEHVTSLAVRFFDRTPVGKLITRLTSDVEALGDVFSTGAIGIVGDLLSMIVIAATMFLVQWQLASILVVMLLPVTAIIIYFQKQYRKANYKSREELSSLNAMLQENISGINIVQLFRREQYNAEMFRTVNQKYVTEVDKTIFNDSAISATLEWISLVAIAAVLWSGGHFILQDHLSFGDLSAFILYAQRLFDPLRRFSEKFTMLQAGFTAIERISDIMNETIEIRDPEGLQVRRLQVVGSPELEEGKQDRKQSGDLPIKPPSSLNGDLAHHSSNLSFSNGYTEQPSNLKALTKGHATRTTLNGEICFEHVWFAYKEDEYVLKDLHFTIHPGEKVALVGPTGAGKSSIIRLLCRLYEPSQGRILVDGIDIRDLPQAELRRHIGVILQEGFLFAGDVKSNISLGETYSIEAIKTSAEVTNVASFIEKLPQSYDTQLRERGTNLSAGQKQLLAFARAAIRNPQILVLDEATASLDVATEALIQEALERLLEQRTAIIIAHRLSTIRNVDRILVLKRGELVESGSHEELLEQNGLYASLYKLQMLGD</sequence>
<dbReference type="PANTHER" id="PTHR43394:SF1">
    <property type="entry name" value="ATP-BINDING CASSETTE SUB-FAMILY B MEMBER 10, MITOCHONDRIAL"/>
    <property type="match status" value="1"/>
</dbReference>
<keyword evidence="2" id="KW-0813">Transport</keyword>
<dbReference type="OrthoDB" id="9762790at2"/>
<evidence type="ECO:0000313" key="12">
    <source>
        <dbReference type="EMBL" id="AOX01593.1"/>
    </source>
</evidence>
<dbReference type="GO" id="GO:0005886">
    <property type="term" value="C:plasma membrane"/>
    <property type="evidence" value="ECO:0007669"/>
    <property type="project" value="UniProtKB-SubCell"/>
</dbReference>
<keyword evidence="5" id="KW-0067">ATP-binding</keyword>
<dbReference type="GO" id="GO:0016874">
    <property type="term" value="F:ligase activity"/>
    <property type="evidence" value="ECO:0007669"/>
    <property type="project" value="UniProtKB-KW"/>
</dbReference>
<dbReference type="AlphaFoldDB" id="A0A1D8TVN0"/>
<evidence type="ECO:0000256" key="4">
    <source>
        <dbReference type="ARBA" id="ARBA00022741"/>
    </source>
</evidence>
<evidence type="ECO:0000256" key="5">
    <source>
        <dbReference type="ARBA" id="ARBA00022840"/>
    </source>
</evidence>
<dbReference type="Pfam" id="PF00005">
    <property type="entry name" value="ABC_tran"/>
    <property type="match status" value="1"/>
</dbReference>
<evidence type="ECO:0000256" key="3">
    <source>
        <dbReference type="ARBA" id="ARBA00022692"/>
    </source>
</evidence>
<dbReference type="SUPFAM" id="SSF52540">
    <property type="entry name" value="P-loop containing nucleoside triphosphate hydrolases"/>
    <property type="match status" value="1"/>
</dbReference>
<dbReference type="KEGG" id="mpro:BJP34_21040"/>
<dbReference type="PROSITE" id="PS50929">
    <property type="entry name" value="ABC_TM1F"/>
    <property type="match status" value="1"/>
</dbReference>
<evidence type="ECO:0000259" key="10">
    <source>
        <dbReference type="PROSITE" id="PS50893"/>
    </source>
</evidence>
<dbReference type="PROSITE" id="PS50893">
    <property type="entry name" value="ABC_TRANSPORTER_2"/>
    <property type="match status" value="1"/>
</dbReference>
<name>A0A1D8TVN0_9CYAN</name>
<keyword evidence="12" id="KW-0436">Ligase</keyword>
<dbReference type="GO" id="GO:0005524">
    <property type="term" value="F:ATP binding"/>
    <property type="evidence" value="ECO:0007669"/>
    <property type="project" value="UniProtKB-KW"/>
</dbReference>
<dbReference type="Proteomes" id="UP000177870">
    <property type="component" value="Chromosome"/>
</dbReference>
<dbReference type="Pfam" id="PF00664">
    <property type="entry name" value="ABC_membrane"/>
    <property type="match status" value="1"/>
</dbReference>
<gene>
    <name evidence="12" type="ORF">BJP34_21040</name>
</gene>
<dbReference type="RefSeq" id="WP_070394030.1">
    <property type="nucleotide sequence ID" value="NZ_CP017599.1"/>
</dbReference>
<dbReference type="InterPro" id="IPR039421">
    <property type="entry name" value="Type_1_exporter"/>
</dbReference>
<feature type="region of interest" description="Disordered" evidence="8">
    <location>
        <begin position="374"/>
        <end position="396"/>
    </location>
</feature>
<feature type="transmembrane region" description="Helical" evidence="9">
    <location>
        <begin position="46"/>
        <end position="73"/>
    </location>
</feature>
<dbReference type="InterPro" id="IPR027417">
    <property type="entry name" value="P-loop_NTPase"/>
</dbReference>
<feature type="domain" description="ABC transmembrane type-1" evidence="11">
    <location>
        <begin position="47"/>
        <end position="339"/>
    </location>
</feature>
<proteinExistence type="predicted"/>
<organism evidence="12 13">
    <name type="scientific">Moorena producens PAL-8-15-08-1</name>
    <dbReference type="NCBI Taxonomy" id="1458985"/>
    <lineage>
        <taxon>Bacteria</taxon>
        <taxon>Bacillati</taxon>
        <taxon>Cyanobacteriota</taxon>
        <taxon>Cyanophyceae</taxon>
        <taxon>Coleofasciculales</taxon>
        <taxon>Coleofasciculaceae</taxon>
        <taxon>Moorena</taxon>
    </lineage>
</organism>
<dbReference type="GO" id="GO:0016887">
    <property type="term" value="F:ATP hydrolysis activity"/>
    <property type="evidence" value="ECO:0007669"/>
    <property type="project" value="InterPro"/>
</dbReference>